<feature type="transmembrane region" description="Helical" evidence="7">
    <location>
        <begin position="195"/>
        <end position="215"/>
    </location>
</feature>
<dbReference type="Proteomes" id="UP001140206">
    <property type="component" value="Chromosome 5"/>
</dbReference>
<keyword evidence="5 7" id="KW-1133">Transmembrane helix</keyword>
<dbReference type="PANTHER" id="PTHR31585">
    <property type="entry name" value="FOLATE-BIOPTERIN TRANSPORTER 1, CHLOROPLASTIC"/>
    <property type="match status" value="1"/>
</dbReference>
<feature type="transmembrane region" description="Helical" evidence="7">
    <location>
        <begin position="104"/>
        <end position="121"/>
    </location>
</feature>
<evidence type="ECO:0000313" key="9">
    <source>
        <dbReference type="Proteomes" id="UP001140206"/>
    </source>
</evidence>
<feature type="transmembrane region" description="Helical" evidence="7">
    <location>
        <begin position="32"/>
        <end position="59"/>
    </location>
</feature>
<evidence type="ECO:0000256" key="6">
    <source>
        <dbReference type="ARBA" id="ARBA00023136"/>
    </source>
</evidence>
<evidence type="ECO:0000256" key="5">
    <source>
        <dbReference type="ARBA" id="ARBA00022989"/>
    </source>
</evidence>
<evidence type="ECO:0000256" key="4">
    <source>
        <dbReference type="ARBA" id="ARBA00022692"/>
    </source>
</evidence>
<dbReference type="CDD" id="cd17484">
    <property type="entry name" value="MFS_FBT"/>
    <property type="match status" value="1"/>
</dbReference>
<dbReference type="Pfam" id="PF03092">
    <property type="entry name" value="BT1"/>
    <property type="match status" value="1"/>
</dbReference>
<evidence type="ECO:0000256" key="1">
    <source>
        <dbReference type="ARBA" id="ARBA00004141"/>
    </source>
</evidence>
<evidence type="ECO:0000256" key="3">
    <source>
        <dbReference type="ARBA" id="ARBA00022448"/>
    </source>
</evidence>
<gene>
    <name evidence="8" type="ORF">LUZ62_087342</name>
</gene>
<reference evidence="8" key="1">
    <citation type="submission" date="2022-08" db="EMBL/GenBank/DDBJ databases">
        <authorList>
            <person name="Marques A."/>
        </authorList>
    </citation>
    <scope>NUCLEOTIDE SEQUENCE</scope>
    <source>
        <strain evidence="8">RhyPub2mFocal</strain>
        <tissue evidence="8">Leaves</tissue>
    </source>
</reference>
<dbReference type="PANTHER" id="PTHR31585:SF13">
    <property type="entry name" value="OSJNBA0029H02.8 PROTEIN"/>
    <property type="match status" value="1"/>
</dbReference>
<dbReference type="AlphaFoldDB" id="A0AAV8CEM8"/>
<comment type="subcellular location">
    <subcellularLocation>
        <location evidence="1">Membrane</location>
        <topology evidence="1">Multi-pass membrane protein</topology>
    </subcellularLocation>
</comment>
<accession>A0AAV8CEM8</accession>
<feature type="transmembrane region" description="Helical" evidence="7">
    <location>
        <begin position="317"/>
        <end position="337"/>
    </location>
</feature>
<feature type="transmembrane region" description="Helical" evidence="7">
    <location>
        <begin position="285"/>
        <end position="305"/>
    </location>
</feature>
<protein>
    <submittedName>
        <fullName evidence="8">Major facilitator superfamily protein</fullName>
    </submittedName>
</protein>
<comment type="similarity">
    <text evidence="2">Belongs to the major facilitator superfamily. Folate-biopterin transporter (TC 2.A.71) family.</text>
</comment>
<proteinExistence type="inferred from homology"/>
<name>A0AAV8CEM8_9POAL</name>
<keyword evidence="6 7" id="KW-0472">Membrane</keyword>
<dbReference type="SUPFAM" id="SSF103473">
    <property type="entry name" value="MFS general substrate transporter"/>
    <property type="match status" value="1"/>
</dbReference>
<keyword evidence="9" id="KW-1185">Reference proteome</keyword>
<dbReference type="EMBL" id="JAMFTS010000005">
    <property type="protein sequence ID" value="KAJ4752937.1"/>
    <property type="molecule type" value="Genomic_DNA"/>
</dbReference>
<comment type="caution">
    <text evidence="8">The sequence shown here is derived from an EMBL/GenBank/DDBJ whole genome shotgun (WGS) entry which is preliminary data.</text>
</comment>
<keyword evidence="4 7" id="KW-0812">Transmembrane</keyword>
<keyword evidence="3" id="KW-0813">Transport</keyword>
<dbReference type="NCBIfam" id="TIGR00788">
    <property type="entry name" value="fbt"/>
    <property type="match status" value="1"/>
</dbReference>
<dbReference type="InterPro" id="IPR036259">
    <property type="entry name" value="MFS_trans_sf"/>
</dbReference>
<feature type="transmembrane region" description="Helical" evidence="7">
    <location>
        <begin position="253"/>
        <end position="273"/>
    </location>
</feature>
<evidence type="ECO:0000256" key="2">
    <source>
        <dbReference type="ARBA" id="ARBA00007015"/>
    </source>
</evidence>
<dbReference type="InterPro" id="IPR004324">
    <property type="entry name" value="FBT"/>
</dbReference>
<evidence type="ECO:0000313" key="8">
    <source>
        <dbReference type="EMBL" id="KAJ4752937.1"/>
    </source>
</evidence>
<dbReference type="GO" id="GO:0016020">
    <property type="term" value="C:membrane"/>
    <property type="evidence" value="ECO:0007669"/>
    <property type="project" value="UniProtKB-SubCell"/>
</dbReference>
<evidence type="ECO:0000256" key="7">
    <source>
        <dbReference type="SAM" id="Phobius"/>
    </source>
</evidence>
<dbReference type="Gene3D" id="1.20.1250.20">
    <property type="entry name" value="MFS general substrate transporter like domains"/>
    <property type="match status" value="1"/>
</dbReference>
<dbReference type="InterPro" id="IPR039309">
    <property type="entry name" value="BT1"/>
</dbReference>
<sequence>MKEALEQENASRDSKWPWTWLRMLSDQLHWSFVYSVISVYGICQGLACGVTEVASNFYWKDVQKLQPSQAQFYDGMTWIPWIVKPVWGLLTDVVPIRGYRRRPYFILAGAIGILSTLTLSLPSTLPITFAVVAMTLQSAGTAISDVTVDALVVQNSITHPSLSSDMQSLCSFCESIGGLVGYAISGLLVQKMGSQGVLGLLSIPSAVVFSVGVVLKETHIHDFSYNQVHEKFLQAGKSMWSALKCPEVWRPCLYMYLSLALSLDISVGMFYWYCDPTAGPKFSEGFIGLIYSIGSIGTLLAAFLYQSKLKNHPFRSLLLWGQILTSMSGMLDLLFVLRLNLNLHIPDHLFGVIDSGITKFVGNLKWMPLMVLSCKLCPPGVEGTFFALLMSIDNAGFLSSSWAGGLLLHLLKVTREEFGNLWIAVLIRNVSRLLPLGFLFLVPNEDQNFVLLPPEIVVEISECVENNKQNDIELASCKEYSQIPVLVGEDSELVSLIQKT</sequence>
<organism evidence="8 9">
    <name type="scientific">Rhynchospora pubera</name>
    <dbReference type="NCBI Taxonomy" id="906938"/>
    <lineage>
        <taxon>Eukaryota</taxon>
        <taxon>Viridiplantae</taxon>
        <taxon>Streptophyta</taxon>
        <taxon>Embryophyta</taxon>
        <taxon>Tracheophyta</taxon>
        <taxon>Spermatophyta</taxon>
        <taxon>Magnoliopsida</taxon>
        <taxon>Liliopsida</taxon>
        <taxon>Poales</taxon>
        <taxon>Cyperaceae</taxon>
        <taxon>Cyperoideae</taxon>
        <taxon>Rhynchosporeae</taxon>
        <taxon>Rhynchospora</taxon>
    </lineage>
</organism>